<dbReference type="AlphaFoldDB" id="A0A7U8C3G0"/>
<reference evidence="6 7" key="1">
    <citation type="submission" date="2006-02" db="EMBL/GenBank/DDBJ databases">
        <authorList>
            <person name="Pinhassi J."/>
            <person name="Pedros-Alio C."/>
            <person name="Ferriera S."/>
            <person name="Johnson J."/>
            <person name="Kravitz S."/>
            <person name="Halpern A."/>
            <person name="Remington K."/>
            <person name="Beeson K."/>
            <person name="Tran B."/>
            <person name="Rogers Y.-H."/>
            <person name="Friedman R."/>
            <person name="Venter J.C."/>
        </authorList>
    </citation>
    <scope>NUCLEOTIDE SEQUENCE [LARGE SCALE GENOMIC DNA]</scope>
    <source>
        <strain evidence="6 7">MED92</strain>
    </source>
</reference>
<gene>
    <name evidence="6" type="ORF">MED92_00825</name>
</gene>
<name>A0A7U8C3G0_NEPCE</name>
<proteinExistence type="predicted"/>
<dbReference type="PANTHER" id="PTHR46233">
    <property type="entry name" value="HYDROXYACYLGLUTATHIONE HYDROLASE GLOC"/>
    <property type="match status" value="1"/>
</dbReference>
<keyword evidence="7" id="KW-1185">Reference proteome</keyword>
<feature type="domain" description="Metallo-beta-lactamase" evidence="5">
    <location>
        <begin position="12"/>
        <end position="192"/>
    </location>
</feature>
<dbReference type="GO" id="GO:0046872">
    <property type="term" value="F:metal ion binding"/>
    <property type="evidence" value="ECO:0007669"/>
    <property type="project" value="UniProtKB-KW"/>
</dbReference>
<comment type="caution">
    <text evidence="6">The sequence shown here is derived from an EMBL/GenBank/DDBJ whole genome shotgun (WGS) entry which is preliminary data.</text>
</comment>
<protein>
    <submittedName>
        <fullName evidence="6">Putative metallo-beta-lactamase family protein</fullName>
    </submittedName>
</protein>
<dbReference type="EMBL" id="AAOW01000025">
    <property type="protein sequence ID" value="EAR60061.1"/>
    <property type="molecule type" value="Genomic_DNA"/>
</dbReference>
<accession>A0A7U8C3G0</accession>
<dbReference type="InterPro" id="IPR001279">
    <property type="entry name" value="Metallo-B-lactamas"/>
</dbReference>
<keyword evidence="3" id="KW-0378">Hydrolase</keyword>
<evidence type="ECO:0000256" key="2">
    <source>
        <dbReference type="ARBA" id="ARBA00022723"/>
    </source>
</evidence>
<dbReference type="GO" id="GO:0016787">
    <property type="term" value="F:hydrolase activity"/>
    <property type="evidence" value="ECO:0007669"/>
    <property type="project" value="UniProtKB-KW"/>
</dbReference>
<comment type="cofactor">
    <cofactor evidence="1">
        <name>Zn(2+)</name>
        <dbReference type="ChEBI" id="CHEBI:29105"/>
    </cofactor>
</comment>
<dbReference type="Pfam" id="PF00753">
    <property type="entry name" value="Lactamase_B"/>
    <property type="match status" value="1"/>
</dbReference>
<dbReference type="SMART" id="SM00849">
    <property type="entry name" value="Lactamase_B"/>
    <property type="match status" value="1"/>
</dbReference>
<evidence type="ECO:0000259" key="5">
    <source>
        <dbReference type="SMART" id="SM00849"/>
    </source>
</evidence>
<dbReference type="InterPro" id="IPR051453">
    <property type="entry name" value="MBL_Glyoxalase_II"/>
</dbReference>
<dbReference type="InterPro" id="IPR036866">
    <property type="entry name" value="RibonucZ/Hydroxyglut_hydro"/>
</dbReference>
<evidence type="ECO:0000256" key="3">
    <source>
        <dbReference type="ARBA" id="ARBA00022801"/>
    </source>
</evidence>
<dbReference type="Gene3D" id="3.60.15.10">
    <property type="entry name" value="Ribonuclease Z/Hydroxyacylglutathione hydrolase-like"/>
    <property type="match status" value="1"/>
</dbReference>
<keyword evidence="4" id="KW-0862">Zinc</keyword>
<dbReference type="OrthoDB" id="9802991at2"/>
<evidence type="ECO:0000313" key="6">
    <source>
        <dbReference type="EMBL" id="EAR60061.1"/>
    </source>
</evidence>
<dbReference type="CDD" id="cd07737">
    <property type="entry name" value="YcbL-like_MBL-fold"/>
    <property type="match status" value="1"/>
</dbReference>
<evidence type="ECO:0000256" key="4">
    <source>
        <dbReference type="ARBA" id="ARBA00022833"/>
    </source>
</evidence>
<organism evidence="6 7">
    <name type="scientific">Neptuniibacter caesariensis</name>
    <dbReference type="NCBI Taxonomy" id="207954"/>
    <lineage>
        <taxon>Bacteria</taxon>
        <taxon>Pseudomonadati</taxon>
        <taxon>Pseudomonadota</taxon>
        <taxon>Gammaproteobacteria</taxon>
        <taxon>Oceanospirillales</taxon>
        <taxon>Oceanospirillaceae</taxon>
        <taxon>Neptuniibacter</taxon>
    </lineage>
</organism>
<dbReference type="Proteomes" id="UP000002171">
    <property type="component" value="Unassembled WGS sequence"/>
</dbReference>
<dbReference type="SUPFAM" id="SSF56281">
    <property type="entry name" value="Metallo-hydrolase/oxidoreductase"/>
    <property type="match status" value="1"/>
</dbReference>
<dbReference type="PANTHER" id="PTHR46233:SF3">
    <property type="entry name" value="HYDROXYACYLGLUTATHIONE HYDROLASE GLOC"/>
    <property type="match status" value="1"/>
</dbReference>
<dbReference type="RefSeq" id="WP_007023018.1">
    <property type="nucleotide sequence ID" value="NZ_CH724128.1"/>
</dbReference>
<evidence type="ECO:0000313" key="7">
    <source>
        <dbReference type="Proteomes" id="UP000002171"/>
    </source>
</evidence>
<sequence>MKYRIIPVTPFQQNCSLIWCEKTNKAAVVDPGGDLDKVLAAVAEEGVELEKILLTHAHIDHAGGTAELSSGHSLPIEGPHKGDQFWIDGIEQQCAMFNFPPCEGFTPDRWLEDGDEVLVGEISLKVIHSPGHTPGHVVFFNPEDQVALVGDVLFNGSIGRTDFPQGNHQELISSIKNKLFPLGEDVEFIPGHGPGSTFGQEMQSNPFVR</sequence>
<evidence type="ECO:0000256" key="1">
    <source>
        <dbReference type="ARBA" id="ARBA00001947"/>
    </source>
</evidence>
<keyword evidence="2" id="KW-0479">Metal-binding</keyword>